<dbReference type="InterPro" id="IPR037482">
    <property type="entry name" value="ST1585_MBL-fold"/>
</dbReference>
<evidence type="ECO:0000313" key="3">
    <source>
        <dbReference type="Proteomes" id="UP000298324"/>
    </source>
</evidence>
<dbReference type="Proteomes" id="UP000298324">
    <property type="component" value="Unassembled WGS sequence"/>
</dbReference>
<dbReference type="EMBL" id="QFGA01000001">
    <property type="protein sequence ID" value="TEB07518.1"/>
    <property type="molecule type" value="Genomic_DNA"/>
</dbReference>
<organism evidence="2 3">
    <name type="scientific">Pelotomaculum schinkii</name>
    <dbReference type="NCBI Taxonomy" id="78350"/>
    <lineage>
        <taxon>Bacteria</taxon>
        <taxon>Bacillati</taxon>
        <taxon>Bacillota</taxon>
        <taxon>Clostridia</taxon>
        <taxon>Eubacteriales</taxon>
        <taxon>Desulfotomaculaceae</taxon>
        <taxon>Pelotomaculum</taxon>
    </lineage>
</organism>
<keyword evidence="3" id="KW-1185">Reference proteome</keyword>
<dbReference type="InterPro" id="IPR050855">
    <property type="entry name" value="NDM-1-like"/>
</dbReference>
<evidence type="ECO:0000259" key="1">
    <source>
        <dbReference type="SMART" id="SM00849"/>
    </source>
</evidence>
<gene>
    <name evidence="2" type="primary">gloB</name>
    <name evidence="2" type="ORF">Psch_01072</name>
</gene>
<name>A0A4Y7REU0_9FIRM</name>
<proteinExistence type="predicted"/>
<dbReference type="AlphaFoldDB" id="A0A4Y7REU0"/>
<evidence type="ECO:0000313" key="2">
    <source>
        <dbReference type="EMBL" id="TEB07518.1"/>
    </source>
</evidence>
<keyword evidence="2" id="KW-0378">Hydrolase</keyword>
<dbReference type="SUPFAM" id="SSF56281">
    <property type="entry name" value="Metallo-hydrolase/oxidoreductase"/>
    <property type="match status" value="1"/>
</dbReference>
<dbReference type="PANTHER" id="PTHR42951:SF22">
    <property type="entry name" value="METALLO BETA-LACTAMASE SUPERFAMILY LIPOPROTEIN"/>
    <property type="match status" value="1"/>
</dbReference>
<dbReference type="CDD" id="cd07726">
    <property type="entry name" value="ST1585-like_MBL-fold"/>
    <property type="match status" value="1"/>
</dbReference>
<comment type="caution">
    <text evidence="2">The sequence shown here is derived from an EMBL/GenBank/DDBJ whole genome shotgun (WGS) entry which is preliminary data.</text>
</comment>
<dbReference type="InterPro" id="IPR036866">
    <property type="entry name" value="RibonucZ/Hydroxyglut_hydro"/>
</dbReference>
<reference evidence="2 3" key="1">
    <citation type="journal article" date="2018" name="Environ. Microbiol.">
        <title>Novel energy conservation strategies and behaviour of Pelotomaculum schinkii driving syntrophic propionate catabolism.</title>
        <authorList>
            <person name="Hidalgo-Ahumada C.A.P."/>
            <person name="Nobu M.K."/>
            <person name="Narihiro T."/>
            <person name="Tamaki H."/>
            <person name="Liu W.T."/>
            <person name="Kamagata Y."/>
            <person name="Stams A.J.M."/>
            <person name="Imachi H."/>
            <person name="Sousa D.Z."/>
        </authorList>
    </citation>
    <scope>NUCLEOTIDE SEQUENCE [LARGE SCALE GENOMIC DNA]</scope>
    <source>
        <strain evidence="2 3">HH</strain>
    </source>
</reference>
<dbReference type="GO" id="GO:0004416">
    <property type="term" value="F:hydroxyacylglutathione hydrolase activity"/>
    <property type="evidence" value="ECO:0007669"/>
    <property type="project" value="UniProtKB-EC"/>
</dbReference>
<dbReference type="Pfam" id="PF00753">
    <property type="entry name" value="Lactamase_B"/>
    <property type="match status" value="1"/>
</dbReference>
<feature type="domain" description="Metallo-beta-lactamase" evidence="1">
    <location>
        <begin position="23"/>
        <end position="228"/>
    </location>
</feature>
<protein>
    <submittedName>
        <fullName evidence="2">Hydroxyacylglutathione hydrolase</fullName>
        <ecNumber evidence="2">3.1.2.6</ecNumber>
    </submittedName>
</protein>
<sequence length="315" mass="34738">MSVISLGENIYQVDVNYQGEPERTSCYIILAEKAAIFETGATPGIGRLVEALKDLGVPPGQLAYIIVSHIHLDHSGGAGALAREFPNARVLVHPRGARHLVEPSRLINAARQLYGASFDVLFGDIYPVPEERIHTPEEGEALDLGGGRVLTIYHTPGHARHHMVLHDPASRGIFSGDCLGGHYPLLSRLIGRPYVLPITPPSEFDPAAFMETFNRLNRLDLEDVYFTHFGKVAGASEVIARNRDLVRVYAETGRHMLASGGGLKDIEEALWSMLWGELSQYGEFKQEQSIIELLATDMGLNAGGIVNYFERMKKR</sequence>
<dbReference type="Gene3D" id="3.60.15.10">
    <property type="entry name" value="Ribonuclease Z/Hydroxyacylglutathione hydrolase-like"/>
    <property type="match status" value="1"/>
</dbReference>
<dbReference type="EC" id="3.1.2.6" evidence="2"/>
<dbReference type="SMART" id="SM00849">
    <property type="entry name" value="Lactamase_B"/>
    <property type="match status" value="1"/>
</dbReference>
<accession>A0A4Y7REU0</accession>
<dbReference type="InterPro" id="IPR001279">
    <property type="entry name" value="Metallo-B-lactamas"/>
</dbReference>
<dbReference type="PANTHER" id="PTHR42951">
    <property type="entry name" value="METALLO-BETA-LACTAMASE DOMAIN-CONTAINING"/>
    <property type="match status" value="1"/>
</dbReference>